<dbReference type="EMBL" id="AZFW01000037">
    <property type="protein sequence ID" value="KRM28061.1"/>
    <property type="molecule type" value="Genomic_DNA"/>
</dbReference>
<organism evidence="2 3">
    <name type="scientific">Schleiferilactobacillus harbinensis DSM 16991</name>
    <dbReference type="NCBI Taxonomy" id="1122147"/>
    <lineage>
        <taxon>Bacteria</taxon>
        <taxon>Bacillati</taxon>
        <taxon>Bacillota</taxon>
        <taxon>Bacilli</taxon>
        <taxon>Lactobacillales</taxon>
        <taxon>Lactobacillaceae</taxon>
        <taxon>Schleiferilactobacillus</taxon>
    </lineage>
</organism>
<dbReference type="Pfam" id="PF21259">
    <property type="entry name" value="Rgg_C"/>
    <property type="match status" value="1"/>
</dbReference>
<dbReference type="InterPro" id="IPR010982">
    <property type="entry name" value="Lambda_DNA-bd_dom_sf"/>
</dbReference>
<sequence>MAELGATVRQIRQNKGLTLAEVADEQMTASFLSKFERGVTDISTDRFLHVLDRIFTTPEEFFYVHLGPTATKTWGQDGYYNRNTMFRRLFGQGLHLTSKAEEQQTLADVTAREQAGFARYQNAPTLINTLYWRVQQVMKQEVVSVLHDEPLFIKKHSTGEYSREAMHYLYNVNDWGEFELYVFVIFAAAMRPDDERRLFQVALKRSQKYSSFPAAPKLRFHLIFNQLFLEMNRQAYAVVAEELPQYAALLTADPDAEQEIWYRFIRAWWLYRTDHQVEAAALGDSTVKLATTLRMTKMAQFVQSELAVVATHGPEHDFSFFQQVVE</sequence>
<dbReference type="SUPFAM" id="SSF47413">
    <property type="entry name" value="lambda repressor-like DNA-binding domains"/>
    <property type="match status" value="1"/>
</dbReference>
<proteinExistence type="predicted"/>
<dbReference type="SMART" id="SM00530">
    <property type="entry name" value="HTH_XRE"/>
    <property type="match status" value="1"/>
</dbReference>
<dbReference type="Pfam" id="PF13560">
    <property type="entry name" value="HTH_31"/>
    <property type="match status" value="1"/>
</dbReference>
<dbReference type="InterPro" id="IPR010057">
    <property type="entry name" value="Transcription_activator_Rgg_C"/>
</dbReference>
<evidence type="ECO:0000313" key="3">
    <source>
        <dbReference type="Proteomes" id="UP000050949"/>
    </source>
</evidence>
<dbReference type="InterPro" id="IPR053163">
    <property type="entry name" value="HTH-type_regulator_Rgg"/>
</dbReference>
<gene>
    <name evidence="2" type="ORF">FC91_GL002152</name>
</gene>
<comment type="caution">
    <text evidence="2">The sequence shown here is derived from an EMBL/GenBank/DDBJ whole genome shotgun (WGS) entry which is preliminary data.</text>
</comment>
<dbReference type="GO" id="GO:0003677">
    <property type="term" value="F:DNA binding"/>
    <property type="evidence" value="ECO:0007669"/>
    <property type="project" value="InterPro"/>
</dbReference>
<dbReference type="PANTHER" id="PTHR37038:SF12">
    <property type="entry name" value="TRANSCRIPTIONAL REGULATOR"/>
    <property type="match status" value="1"/>
</dbReference>
<evidence type="ECO:0000259" key="1">
    <source>
        <dbReference type="PROSITE" id="PS50943"/>
    </source>
</evidence>
<dbReference type="eggNOG" id="COG1396">
    <property type="taxonomic scope" value="Bacteria"/>
</dbReference>
<dbReference type="RefSeq" id="WP_027828683.1">
    <property type="nucleotide sequence ID" value="NZ_AUEH01000026.1"/>
</dbReference>
<reference evidence="2 3" key="1">
    <citation type="journal article" date="2015" name="Genome Announc.">
        <title>Expanding the biotechnology potential of lactobacilli through comparative genomics of 213 strains and associated genera.</title>
        <authorList>
            <person name="Sun Z."/>
            <person name="Harris H.M."/>
            <person name="McCann A."/>
            <person name="Guo C."/>
            <person name="Argimon S."/>
            <person name="Zhang W."/>
            <person name="Yang X."/>
            <person name="Jeffery I.B."/>
            <person name="Cooney J.C."/>
            <person name="Kagawa T.F."/>
            <person name="Liu W."/>
            <person name="Song Y."/>
            <person name="Salvetti E."/>
            <person name="Wrobel A."/>
            <person name="Rasinkangas P."/>
            <person name="Parkhill J."/>
            <person name="Rea M.C."/>
            <person name="O'Sullivan O."/>
            <person name="Ritari J."/>
            <person name="Douillard F.P."/>
            <person name="Paul Ross R."/>
            <person name="Yang R."/>
            <person name="Briner A.E."/>
            <person name="Felis G.E."/>
            <person name="de Vos W.M."/>
            <person name="Barrangou R."/>
            <person name="Klaenhammer T.R."/>
            <person name="Caufield P.W."/>
            <person name="Cui Y."/>
            <person name="Zhang H."/>
            <person name="O'Toole P.W."/>
        </authorList>
    </citation>
    <scope>NUCLEOTIDE SEQUENCE [LARGE SCALE GENOMIC DNA]</scope>
    <source>
        <strain evidence="2 3">DSM 16991</strain>
    </source>
</reference>
<dbReference type="InterPro" id="IPR001387">
    <property type="entry name" value="Cro/C1-type_HTH"/>
</dbReference>
<evidence type="ECO:0000313" key="2">
    <source>
        <dbReference type="EMBL" id="KRM28061.1"/>
    </source>
</evidence>
<dbReference type="Gene3D" id="1.10.260.40">
    <property type="entry name" value="lambda repressor-like DNA-binding domains"/>
    <property type="match status" value="1"/>
</dbReference>
<dbReference type="Proteomes" id="UP000050949">
    <property type="component" value="Unassembled WGS sequence"/>
</dbReference>
<dbReference type="PROSITE" id="PS50943">
    <property type="entry name" value="HTH_CROC1"/>
    <property type="match status" value="1"/>
</dbReference>
<protein>
    <submittedName>
        <fullName evidence="2">Transcriptional regulator</fullName>
    </submittedName>
</protein>
<name>A0A0R1XEF9_9LACO</name>
<dbReference type="AlphaFoldDB" id="A0A0R1XEF9"/>
<dbReference type="PATRIC" id="fig|1122147.4.peg.2226"/>
<dbReference type="CDD" id="cd00093">
    <property type="entry name" value="HTH_XRE"/>
    <property type="match status" value="1"/>
</dbReference>
<dbReference type="OrthoDB" id="2282081at2"/>
<accession>A0A0R1XEF9</accession>
<feature type="domain" description="HTH cro/C1-type" evidence="1">
    <location>
        <begin position="8"/>
        <end position="61"/>
    </location>
</feature>
<dbReference type="PANTHER" id="PTHR37038">
    <property type="entry name" value="TRANSCRIPTIONAL REGULATOR-RELATED"/>
    <property type="match status" value="1"/>
</dbReference>